<dbReference type="GO" id="GO:0005637">
    <property type="term" value="C:nuclear inner membrane"/>
    <property type="evidence" value="ECO:0007669"/>
    <property type="project" value="TreeGrafter"/>
</dbReference>
<evidence type="ECO:0000256" key="1">
    <source>
        <dbReference type="SAM" id="Phobius"/>
    </source>
</evidence>
<reference evidence="2 3" key="1">
    <citation type="journal article" date="2010" name="PLoS Biol.">
        <title>Multi-platform next-generation sequencing of the domestic turkey (Meleagris gallopavo): genome assembly and analysis.</title>
        <authorList>
            <person name="Dalloul R.A."/>
            <person name="Long J.A."/>
            <person name="Zimin A.V."/>
            <person name="Aslam L."/>
            <person name="Beal K."/>
            <person name="Blomberg L.A."/>
            <person name="Bouffard P."/>
            <person name="Burt D.W."/>
            <person name="Crasta O."/>
            <person name="Crooijmans R.P."/>
            <person name="Cooper K."/>
            <person name="Coulombe R.A."/>
            <person name="De S."/>
            <person name="Delany M.E."/>
            <person name="Dodgson J.B."/>
            <person name="Dong J.J."/>
            <person name="Evans C."/>
            <person name="Frederickson K.M."/>
            <person name="Flicek P."/>
            <person name="Florea L."/>
            <person name="Folkerts O."/>
            <person name="Groenen M.A."/>
            <person name="Harkins T.T."/>
            <person name="Herrero J."/>
            <person name="Hoffmann S."/>
            <person name="Megens H.J."/>
            <person name="Jiang A."/>
            <person name="de Jong P."/>
            <person name="Kaiser P."/>
            <person name="Kim H."/>
            <person name="Kim K.W."/>
            <person name="Kim S."/>
            <person name="Langenberger D."/>
            <person name="Lee M.K."/>
            <person name="Lee T."/>
            <person name="Mane S."/>
            <person name="Marcais G."/>
            <person name="Marz M."/>
            <person name="McElroy A.P."/>
            <person name="Modise T."/>
            <person name="Nefedov M."/>
            <person name="Notredame C."/>
            <person name="Paton I.R."/>
            <person name="Payne W.S."/>
            <person name="Pertea G."/>
            <person name="Prickett D."/>
            <person name="Puiu D."/>
            <person name="Qioa D."/>
            <person name="Raineri E."/>
            <person name="Ruffier M."/>
            <person name="Salzberg S.L."/>
            <person name="Schatz M.C."/>
            <person name="Scheuring C."/>
            <person name="Schmidt C.J."/>
            <person name="Schroeder S."/>
            <person name="Searle S.M."/>
            <person name="Smith E.J."/>
            <person name="Smith J."/>
            <person name="Sonstegard T.S."/>
            <person name="Stadler P.F."/>
            <person name="Tafer H."/>
            <person name="Tu Z.J."/>
            <person name="Van Tassell C.P."/>
            <person name="Vilella A.J."/>
            <person name="Williams K.P."/>
            <person name="Yorke J.A."/>
            <person name="Zhang L."/>
            <person name="Zhang H.B."/>
            <person name="Zhang X."/>
            <person name="Zhang Y."/>
            <person name="Reed K.M."/>
        </authorList>
    </citation>
    <scope>NUCLEOTIDE SEQUENCE [LARGE SCALE GENOMIC DNA]</scope>
</reference>
<organism evidence="2 3">
    <name type="scientific">Meleagris gallopavo</name>
    <name type="common">Wild turkey</name>
    <dbReference type="NCBI Taxonomy" id="9103"/>
    <lineage>
        <taxon>Eukaryota</taxon>
        <taxon>Metazoa</taxon>
        <taxon>Chordata</taxon>
        <taxon>Craniata</taxon>
        <taxon>Vertebrata</taxon>
        <taxon>Euteleostomi</taxon>
        <taxon>Archelosauria</taxon>
        <taxon>Archosauria</taxon>
        <taxon>Dinosauria</taxon>
        <taxon>Saurischia</taxon>
        <taxon>Theropoda</taxon>
        <taxon>Coelurosauria</taxon>
        <taxon>Aves</taxon>
        <taxon>Neognathae</taxon>
        <taxon>Galloanserae</taxon>
        <taxon>Galliformes</taxon>
        <taxon>Phasianidae</taxon>
        <taxon>Meleagridinae</taxon>
        <taxon>Meleagris</taxon>
    </lineage>
</organism>
<dbReference type="InterPro" id="IPR027816">
    <property type="entry name" value="MAJIN"/>
</dbReference>
<dbReference type="InParanoid" id="A0A803XU40"/>
<accession>A0A803XU40</accession>
<dbReference type="GO" id="GO:0003677">
    <property type="term" value="F:DNA binding"/>
    <property type="evidence" value="ECO:0007669"/>
    <property type="project" value="InterPro"/>
</dbReference>
<dbReference type="GO" id="GO:0070197">
    <property type="term" value="P:meiotic attachment of telomere to nuclear envelope"/>
    <property type="evidence" value="ECO:0007669"/>
    <property type="project" value="TreeGrafter"/>
</dbReference>
<reference evidence="2" key="3">
    <citation type="submission" date="2025-09" db="UniProtKB">
        <authorList>
            <consortium name="Ensembl"/>
        </authorList>
    </citation>
    <scope>IDENTIFICATION</scope>
</reference>
<dbReference type="OrthoDB" id="6162963at2759"/>
<keyword evidence="1" id="KW-0812">Transmembrane</keyword>
<reference evidence="2" key="2">
    <citation type="submission" date="2025-08" db="UniProtKB">
        <authorList>
            <consortium name="Ensembl"/>
        </authorList>
    </citation>
    <scope>IDENTIFICATION</scope>
</reference>
<evidence type="ECO:0000313" key="2">
    <source>
        <dbReference type="Ensembl" id="ENSMGAP00000023036.1"/>
    </source>
</evidence>
<dbReference type="Pfam" id="PF15077">
    <property type="entry name" value="MAJIN"/>
    <property type="match status" value="1"/>
</dbReference>
<sequence>MPLKPFAYPLPETRFLHAGGVVYKFKIRYGNLALINHLSVSKGVVVTGLRNEREGTSQKLGLFWQKEILLFVLFFFFLSKLSGFRLGSRWQKKRSVDLKLGLKLYALLLSTSDKMLVFLYINKQSQRIC</sequence>
<keyword evidence="1" id="KW-0472">Membrane</keyword>
<protein>
    <submittedName>
        <fullName evidence="2">Uncharacterized protein</fullName>
    </submittedName>
</protein>
<proteinExistence type="predicted"/>
<evidence type="ECO:0000313" key="3">
    <source>
        <dbReference type="Proteomes" id="UP000001645"/>
    </source>
</evidence>
<dbReference type="Ensembl" id="ENSMGAT00000023136.1">
    <property type="protein sequence ID" value="ENSMGAP00000023036.1"/>
    <property type="gene ID" value="ENSMGAG00000018523.1"/>
</dbReference>
<dbReference type="AlphaFoldDB" id="A0A803XU40"/>
<dbReference type="PANTHER" id="PTHR35824:SF1">
    <property type="entry name" value="MEMBRANE-ANCHORED JUNCTION PROTEIN"/>
    <property type="match status" value="1"/>
</dbReference>
<dbReference type="PANTHER" id="PTHR35824">
    <property type="entry name" value="MEMBRANE-ANCHORED JUNCTION PROTEIN MAJIN"/>
    <property type="match status" value="1"/>
</dbReference>
<dbReference type="GO" id="GO:0007129">
    <property type="term" value="P:homologous chromosome pairing at meiosis"/>
    <property type="evidence" value="ECO:0007669"/>
    <property type="project" value="TreeGrafter"/>
</dbReference>
<keyword evidence="1" id="KW-1133">Transmembrane helix</keyword>
<dbReference type="GeneTree" id="ENSGT00940000169043"/>
<feature type="transmembrane region" description="Helical" evidence="1">
    <location>
        <begin position="68"/>
        <end position="88"/>
    </location>
</feature>
<dbReference type="Proteomes" id="UP000001645">
    <property type="component" value="Chromosome 17"/>
</dbReference>
<name>A0A803XU40_MELGA</name>
<keyword evidence="3" id="KW-1185">Reference proteome</keyword>